<evidence type="ECO:0000256" key="2">
    <source>
        <dbReference type="ARBA" id="ARBA00006019"/>
    </source>
</evidence>
<dbReference type="InterPro" id="IPR016159">
    <property type="entry name" value="Cullin_repeat-like_dom_sf"/>
</dbReference>
<feature type="domain" description="Cullin N-terminal" evidence="4">
    <location>
        <begin position="23"/>
        <end position="284"/>
    </location>
</feature>
<accession>A0AAE1JC01</accession>
<dbReference type="PANTHER" id="PTHR11932">
    <property type="entry name" value="CULLIN"/>
    <property type="match status" value="1"/>
</dbReference>
<dbReference type="InterPro" id="IPR016073">
    <property type="entry name" value="Skp1_comp_POZ"/>
</dbReference>
<gene>
    <name evidence="6" type="ORF">QN277_026752</name>
</gene>
<comment type="caution">
    <text evidence="6">The sequence shown here is derived from an EMBL/GenBank/DDBJ whole genome shotgun (WGS) entry which is preliminary data.</text>
</comment>
<comment type="pathway">
    <text evidence="1">Protein modification; protein ubiquitination.</text>
</comment>
<proteinExistence type="inferred from homology"/>
<sequence length="430" mass="50330">MSMSARTTIDLEQAWDLIQKGITKLKNHLEGLAEEQLSVADNFMLYTTIYNMCTQKPPHNYHQQLYDKYRDSFEEYIVSTVQPALREKHDEFMLRELVKRWASHKIMVRWLSYFFCYLDRYFIVQKSLQPLNAVGLTCFREMVYKETNGKVRDAVISLIDQEREGEQIDRDLLKNVLDIFVEIGMDCYENDFEADMLKNTASYYSQKASKWILEYSYPDYMSKVAECLKREKERVAHYLHFSSEPKLLEKVQHELLSMYANQIFEKEHSGCYSLLTKEEKIEDLPIKPTKEVFLKSSDGDIFAVDYNVALMLESIKHMVESEANSTANSSIPLKVSSKILIKIIEYCHKHAESSDSEDKTSGTDLKVWDAKFVEVDNATLFDLILASNDLNIRSLRDLACQKVGDLILMLHIKDKFHPKEEKEEFLKEIR</sequence>
<dbReference type="Gene3D" id="3.30.710.10">
    <property type="entry name" value="Potassium Channel Kv1.1, Chain A"/>
    <property type="match status" value="1"/>
</dbReference>
<dbReference type="InterPro" id="IPR011333">
    <property type="entry name" value="SKP1/BTB/POZ_sf"/>
</dbReference>
<keyword evidence="7" id="KW-1185">Reference proteome</keyword>
<evidence type="ECO:0000259" key="5">
    <source>
        <dbReference type="Pfam" id="PF03931"/>
    </source>
</evidence>
<dbReference type="GO" id="GO:0006511">
    <property type="term" value="P:ubiquitin-dependent protein catabolic process"/>
    <property type="evidence" value="ECO:0007669"/>
    <property type="project" value="InterPro"/>
</dbReference>
<dbReference type="InterPro" id="IPR001373">
    <property type="entry name" value="Cullin_N"/>
</dbReference>
<dbReference type="Gene3D" id="1.20.1310.10">
    <property type="entry name" value="Cullin Repeats"/>
    <property type="match status" value="2"/>
</dbReference>
<dbReference type="FunFam" id="1.20.1310.10:FF:000021">
    <property type="entry name" value="Cullin-1, putative"/>
    <property type="match status" value="1"/>
</dbReference>
<dbReference type="SUPFAM" id="SSF81382">
    <property type="entry name" value="Skp1 dimerisation domain-like"/>
    <property type="match status" value="1"/>
</dbReference>
<dbReference type="EMBL" id="JAWXYG010000008">
    <property type="protein sequence ID" value="KAK4265738.1"/>
    <property type="molecule type" value="Genomic_DNA"/>
</dbReference>
<comment type="similarity">
    <text evidence="2">Belongs to the cullin family.</text>
</comment>
<evidence type="ECO:0000256" key="3">
    <source>
        <dbReference type="ARBA" id="ARBA00009993"/>
    </source>
</evidence>
<dbReference type="Pfam" id="PF03931">
    <property type="entry name" value="Skp1_POZ"/>
    <property type="match status" value="1"/>
</dbReference>
<organism evidence="6 7">
    <name type="scientific">Acacia crassicarpa</name>
    <name type="common">northern wattle</name>
    <dbReference type="NCBI Taxonomy" id="499986"/>
    <lineage>
        <taxon>Eukaryota</taxon>
        <taxon>Viridiplantae</taxon>
        <taxon>Streptophyta</taxon>
        <taxon>Embryophyta</taxon>
        <taxon>Tracheophyta</taxon>
        <taxon>Spermatophyta</taxon>
        <taxon>Magnoliopsida</taxon>
        <taxon>eudicotyledons</taxon>
        <taxon>Gunneridae</taxon>
        <taxon>Pentapetalae</taxon>
        <taxon>rosids</taxon>
        <taxon>fabids</taxon>
        <taxon>Fabales</taxon>
        <taxon>Fabaceae</taxon>
        <taxon>Caesalpinioideae</taxon>
        <taxon>mimosoid clade</taxon>
        <taxon>Acacieae</taxon>
        <taxon>Acacia</taxon>
    </lineage>
</organism>
<dbReference type="Pfam" id="PF00888">
    <property type="entry name" value="Cullin"/>
    <property type="match status" value="1"/>
</dbReference>
<dbReference type="SUPFAM" id="SSF54695">
    <property type="entry name" value="POZ domain"/>
    <property type="match status" value="1"/>
</dbReference>
<dbReference type="GO" id="GO:0031625">
    <property type="term" value="F:ubiquitin protein ligase binding"/>
    <property type="evidence" value="ECO:0007669"/>
    <property type="project" value="InterPro"/>
</dbReference>
<evidence type="ECO:0000259" key="4">
    <source>
        <dbReference type="Pfam" id="PF00888"/>
    </source>
</evidence>
<dbReference type="InterPro" id="IPR045093">
    <property type="entry name" value="Cullin"/>
</dbReference>
<dbReference type="Proteomes" id="UP001293593">
    <property type="component" value="Unassembled WGS sequence"/>
</dbReference>
<evidence type="ECO:0000313" key="7">
    <source>
        <dbReference type="Proteomes" id="UP001293593"/>
    </source>
</evidence>
<feature type="domain" description="SKP1 component POZ" evidence="5">
    <location>
        <begin position="292"/>
        <end position="351"/>
    </location>
</feature>
<dbReference type="SUPFAM" id="SSF74788">
    <property type="entry name" value="Cullin repeat-like"/>
    <property type="match status" value="1"/>
</dbReference>
<evidence type="ECO:0000313" key="6">
    <source>
        <dbReference type="EMBL" id="KAK4265738.1"/>
    </source>
</evidence>
<comment type="similarity">
    <text evidence="3">Belongs to the SKP1 family.</text>
</comment>
<dbReference type="AlphaFoldDB" id="A0AAE1JC01"/>
<dbReference type="GO" id="GO:0009867">
    <property type="term" value="P:jasmonic acid mediated signaling pathway"/>
    <property type="evidence" value="ECO:0007669"/>
    <property type="project" value="UniProtKB-ARBA"/>
</dbReference>
<dbReference type="CDD" id="cd18322">
    <property type="entry name" value="BTB_POZ_SKP1"/>
    <property type="match status" value="1"/>
</dbReference>
<dbReference type="InterPro" id="IPR036296">
    <property type="entry name" value="SKP1-like_dim_sf"/>
</dbReference>
<reference evidence="6" key="1">
    <citation type="submission" date="2023-10" db="EMBL/GenBank/DDBJ databases">
        <title>Chromosome-level genome of the transformable northern wattle, Acacia crassicarpa.</title>
        <authorList>
            <person name="Massaro I."/>
            <person name="Sinha N.R."/>
            <person name="Poethig S."/>
            <person name="Leichty A.R."/>
        </authorList>
    </citation>
    <scope>NUCLEOTIDE SEQUENCE</scope>
    <source>
        <strain evidence="6">Acra3RX</strain>
        <tissue evidence="6">Leaf</tissue>
    </source>
</reference>
<dbReference type="FunFam" id="1.20.1310.10:FF:000001">
    <property type="entry name" value="Cullin 3"/>
    <property type="match status" value="1"/>
</dbReference>
<evidence type="ECO:0000256" key="1">
    <source>
        <dbReference type="ARBA" id="ARBA00004906"/>
    </source>
</evidence>
<dbReference type="InterPro" id="IPR001232">
    <property type="entry name" value="SKP1-like"/>
</dbReference>
<name>A0AAE1JC01_9FABA</name>
<dbReference type="SMART" id="SM00512">
    <property type="entry name" value="Skp1"/>
    <property type="match status" value="1"/>
</dbReference>
<protein>
    <submittedName>
        <fullName evidence="6">Uncharacterized protein</fullName>
    </submittedName>
</protein>